<dbReference type="Pfam" id="PF01189">
    <property type="entry name" value="Methyltr_RsmB-F"/>
    <property type="match status" value="1"/>
</dbReference>
<comment type="similarity">
    <text evidence="2 10">Belongs to the class I-like SAM-binding methyltransferase superfamily. RsmB/NOP family.</text>
</comment>
<feature type="binding site" evidence="10">
    <location>
        <position position="301"/>
    </location>
    <ligand>
        <name>S-adenosyl-L-methionine</name>
        <dbReference type="ChEBI" id="CHEBI:59789"/>
    </ligand>
</feature>
<feature type="domain" description="SAM-dependent MTase RsmB/NOP-type" evidence="12">
    <location>
        <begin position="59"/>
        <end position="451"/>
    </location>
</feature>
<evidence type="ECO:0000256" key="11">
    <source>
        <dbReference type="SAM" id="MobiDB-lite"/>
    </source>
</evidence>
<proteinExistence type="inferred from homology"/>
<evidence type="ECO:0000256" key="1">
    <source>
        <dbReference type="ARBA" id="ARBA00004123"/>
    </source>
</evidence>
<comment type="caution">
    <text evidence="13">The sequence shown here is derived from an EMBL/GenBank/DDBJ whole genome shotgun (WGS) entry which is preliminary data.</text>
</comment>
<feature type="compositionally biased region" description="Basic and acidic residues" evidence="11">
    <location>
        <begin position="528"/>
        <end position="544"/>
    </location>
</feature>
<evidence type="ECO:0000313" key="13">
    <source>
        <dbReference type="EMBL" id="CAI4210565.1"/>
    </source>
</evidence>
<evidence type="ECO:0000256" key="4">
    <source>
        <dbReference type="ARBA" id="ARBA00022603"/>
    </source>
</evidence>
<feature type="compositionally biased region" description="Low complexity" evidence="11">
    <location>
        <begin position="801"/>
        <end position="821"/>
    </location>
</feature>
<dbReference type="AlphaFoldDB" id="A0A9P1GV70"/>
<comment type="caution">
    <text evidence="10">Lacks conserved residue(s) required for the propagation of feature annotation.</text>
</comment>
<evidence type="ECO:0000256" key="2">
    <source>
        <dbReference type="ARBA" id="ARBA00007494"/>
    </source>
</evidence>
<evidence type="ECO:0000256" key="6">
    <source>
        <dbReference type="ARBA" id="ARBA00022691"/>
    </source>
</evidence>
<organism evidence="13 14">
    <name type="scientific">Parascedosporium putredinis</name>
    <dbReference type="NCBI Taxonomy" id="1442378"/>
    <lineage>
        <taxon>Eukaryota</taxon>
        <taxon>Fungi</taxon>
        <taxon>Dikarya</taxon>
        <taxon>Ascomycota</taxon>
        <taxon>Pezizomycotina</taxon>
        <taxon>Sordariomycetes</taxon>
        <taxon>Hypocreomycetidae</taxon>
        <taxon>Microascales</taxon>
        <taxon>Microascaceae</taxon>
        <taxon>Parascedosporium</taxon>
    </lineage>
</organism>
<keyword evidence="8 10" id="KW-0694">RNA-binding</keyword>
<feature type="compositionally biased region" description="Acidic residues" evidence="11">
    <location>
        <begin position="492"/>
        <end position="505"/>
    </location>
</feature>
<dbReference type="InterPro" id="IPR001678">
    <property type="entry name" value="MeTrfase_RsmB-F_NOP2_dom"/>
</dbReference>
<dbReference type="InterPro" id="IPR023267">
    <property type="entry name" value="RCMT"/>
</dbReference>
<gene>
    <name evidence="13" type="ORF">PPNO1_LOCUS367</name>
</gene>
<dbReference type="PRINTS" id="PR02011">
    <property type="entry name" value="RCMTNCL1"/>
</dbReference>
<keyword evidence="14" id="KW-1185">Reference proteome</keyword>
<sequence length="860" mass="95464">MGRHGRKGRGGGGGFGKRRQHRDDADNHKRYPDIVKNNEKLERHYNTLLDLPEEERVEFWDALKRELPNSFRFCGSKGQALAVRNLLETRYFPEIQKIEYEGKQVDLPRPVPWYPDELAWWMTTPKNVVRKFGPFSAFQKYLVSETSVGHMTRAEVVSMIPPLLLDVRPGMTVLDMCAAPGSKSSQLLEMLHVGEEARIKKALRGHAAEYGLDLGPETEEEANVDMSADPSDAGRATGLLIANDADYKRCHMLTHQLKRLSSANLLITNHDATQYPPIKLPPHPDNPKRTVYLKFDRILADVPCSGDGTLRKNGNIWNNWVPGGALDFTSPKSGYCMHPIENEAVIGAAVDRCGGLEKIDIIDCSDKLVELKRRPGIKSWKVMDKTGQFWDSWAQIEEKMKEDPDFVAPGRLTESMFPRSGGEDLPLERCMRVYAHLQDTGGFFITVLEKKAEFKAKPESHLKQPRATTKSADEEGTAAEAQADPALKTEANDDAPAEASVEEPVETPPDHSQANGKRSRDDDEDAESDTKKARIQGDDVKMTDAAEVAPLADDTTSVATAEKAARPANGERKDTSIKYEAPFVYLPPDHAAIAEVKKNYSLSDRFPLDRFLVRNETGEPAKAIYYSAALAKDILSMNDGRGVKFISGGVKMFMKQDVPSPDVCRWRIQSEGMPILEGYVSEKRVVHLHKRETLRKLLIEMFPKIAEGGWESLGEIGPRVRDMDMGCSVLRIEPDGTEDGFQERIVLPLWKSIHSLNLMLPKEDRAAMLLRLFNDTTPLVNNGLQMQKDKEEQKRKKLEQEAAAAAAAAAAPGGEASEAEATPTNADEAQTEPQDAEMEGQNGADEADAEGETEDAVAAA</sequence>
<dbReference type="InterPro" id="IPR057286">
    <property type="entry name" value="PUA_NSUN2"/>
</dbReference>
<feature type="region of interest" description="Disordered" evidence="11">
    <location>
        <begin position="1"/>
        <end position="33"/>
    </location>
</feature>
<keyword evidence="7" id="KW-0819">tRNA processing</keyword>
<comment type="subcellular location">
    <subcellularLocation>
        <location evidence="1">Nucleus</location>
    </subcellularLocation>
</comment>
<dbReference type="GO" id="GO:0005737">
    <property type="term" value="C:cytoplasm"/>
    <property type="evidence" value="ECO:0007669"/>
    <property type="project" value="TreeGrafter"/>
</dbReference>
<keyword evidence="6 10" id="KW-0949">S-adenosyl-L-methionine</keyword>
<name>A0A9P1GV70_9PEZI</name>
<evidence type="ECO:0000256" key="5">
    <source>
        <dbReference type="ARBA" id="ARBA00022679"/>
    </source>
</evidence>
<feature type="compositionally biased region" description="Acidic residues" evidence="11">
    <location>
        <begin position="845"/>
        <end position="860"/>
    </location>
</feature>
<feature type="compositionally biased region" description="Basic and acidic residues" evidence="11">
    <location>
        <begin position="563"/>
        <end position="573"/>
    </location>
</feature>
<dbReference type="PRINTS" id="PR02008">
    <property type="entry name" value="RCMTFAMILY"/>
</dbReference>
<evidence type="ECO:0000256" key="7">
    <source>
        <dbReference type="ARBA" id="ARBA00022694"/>
    </source>
</evidence>
<evidence type="ECO:0000256" key="9">
    <source>
        <dbReference type="ARBA" id="ARBA00023242"/>
    </source>
</evidence>
<dbReference type="Pfam" id="PF25376">
    <property type="entry name" value="Pre-PUA_NSUN2"/>
    <property type="match status" value="1"/>
</dbReference>
<dbReference type="Proteomes" id="UP000838763">
    <property type="component" value="Unassembled WGS sequence"/>
</dbReference>
<dbReference type="OrthoDB" id="6093671at2759"/>
<dbReference type="SUPFAM" id="SSF53335">
    <property type="entry name" value="S-adenosyl-L-methionine-dependent methyltransferases"/>
    <property type="match status" value="1"/>
</dbReference>
<dbReference type="InterPro" id="IPR029063">
    <property type="entry name" value="SAM-dependent_MTases_sf"/>
</dbReference>
<reference evidence="13" key="1">
    <citation type="submission" date="2022-11" db="EMBL/GenBank/DDBJ databases">
        <authorList>
            <person name="Scott C."/>
            <person name="Bruce N."/>
        </authorList>
    </citation>
    <scope>NUCLEOTIDE SEQUENCE</scope>
</reference>
<dbReference type="EMBL" id="CALLCH030000001">
    <property type="protein sequence ID" value="CAI4210565.1"/>
    <property type="molecule type" value="Genomic_DNA"/>
</dbReference>
<keyword evidence="3" id="KW-0820">tRNA-binding</keyword>
<evidence type="ECO:0000256" key="10">
    <source>
        <dbReference type="PROSITE-ProRule" id="PRU01023"/>
    </source>
</evidence>
<dbReference type="Gene3D" id="3.40.50.150">
    <property type="entry name" value="Vaccinia Virus protein VP39"/>
    <property type="match status" value="2"/>
</dbReference>
<keyword evidence="9" id="KW-0539">Nucleus</keyword>
<evidence type="ECO:0000256" key="3">
    <source>
        <dbReference type="ARBA" id="ARBA00022555"/>
    </source>
</evidence>
<feature type="region of interest" description="Disordered" evidence="11">
    <location>
        <begin position="783"/>
        <end position="860"/>
    </location>
</feature>
<feature type="compositionally biased region" description="Polar residues" evidence="11">
    <location>
        <begin position="822"/>
        <end position="833"/>
    </location>
</feature>
<feature type="compositionally biased region" description="Basic and acidic residues" evidence="11">
    <location>
        <begin position="787"/>
        <end position="800"/>
    </location>
</feature>
<keyword evidence="5 10" id="KW-0808">Transferase</keyword>
<feature type="binding site" evidence="10">
    <location>
        <position position="271"/>
    </location>
    <ligand>
        <name>S-adenosyl-L-methionine</name>
        <dbReference type="ChEBI" id="CHEBI:59789"/>
    </ligand>
</feature>
<evidence type="ECO:0000259" key="12">
    <source>
        <dbReference type="PROSITE" id="PS51686"/>
    </source>
</evidence>
<dbReference type="GO" id="GO:0030488">
    <property type="term" value="P:tRNA methylation"/>
    <property type="evidence" value="ECO:0007669"/>
    <property type="project" value="TreeGrafter"/>
</dbReference>
<evidence type="ECO:0000256" key="8">
    <source>
        <dbReference type="ARBA" id="ARBA00022884"/>
    </source>
</evidence>
<dbReference type="InterPro" id="IPR018314">
    <property type="entry name" value="RsmB/NOL1/NOP2-like_CS"/>
</dbReference>
<dbReference type="PROSITE" id="PS51686">
    <property type="entry name" value="SAM_MT_RSMB_NOP"/>
    <property type="match status" value="1"/>
</dbReference>
<dbReference type="PANTHER" id="PTHR22808:SF1">
    <property type="entry name" value="RNA CYTOSINE-C(5)-METHYLTRANSFERASE NSUN2-RELATED"/>
    <property type="match status" value="1"/>
</dbReference>
<evidence type="ECO:0000313" key="14">
    <source>
        <dbReference type="Proteomes" id="UP000838763"/>
    </source>
</evidence>
<feature type="binding site" evidence="10">
    <location>
        <position position="244"/>
    </location>
    <ligand>
        <name>S-adenosyl-L-methionine</name>
        <dbReference type="ChEBI" id="CHEBI:59789"/>
    </ligand>
</feature>
<keyword evidence="4 10" id="KW-0489">Methyltransferase</keyword>
<dbReference type="PROSITE" id="PS01153">
    <property type="entry name" value="NOL1_NOP2_SUN"/>
    <property type="match status" value="1"/>
</dbReference>
<feature type="binding site" evidence="10">
    <location>
        <begin position="177"/>
        <end position="183"/>
    </location>
    <ligand>
        <name>S-adenosyl-L-methionine</name>
        <dbReference type="ChEBI" id="CHEBI:59789"/>
    </ligand>
</feature>
<accession>A0A9P1GV70</accession>
<dbReference type="InterPro" id="IPR049560">
    <property type="entry name" value="MeTrfase_RsmB-F_NOP2_cat"/>
</dbReference>
<dbReference type="GO" id="GO:0016428">
    <property type="term" value="F:tRNA (cytidine-5-)-methyltransferase activity"/>
    <property type="evidence" value="ECO:0007669"/>
    <property type="project" value="InterPro"/>
</dbReference>
<dbReference type="Pfam" id="PF25378">
    <property type="entry name" value="PUA_NSUN2"/>
    <property type="match status" value="1"/>
</dbReference>
<protein>
    <recommendedName>
        <fullName evidence="12">SAM-dependent MTase RsmB/NOP-type domain-containing protein</fullName>
    </recommendedName>
</protein>
<dbReference type="GO" id="GO:0005634">
    <property type="term" value="C:nucleus"/>
    <property type="evidence" value="ECO:0007669"/>
    <property type="project" value="UniProtKB-SubCell"/>
</dbReference>
<dbReference type="InterPro" id="IPR023270">
    <property type="entry name" value="RCMT_NCL1"/>
</dbReference>
<dbReference type="PANTHER" id="PTHR22808">
    <property type="entry name" value="NCL1 YEAST -RELATED NOL1/NOP2/FMU SUN DOMAIN-CONTAINING"/>
    <property type="match status" value="1"/>
</dbReference>
<dbReference type="GO" id="GO:0000049">
    <property type="term" value="F:tRNA binding"/>
    <property type="evidence" value="ECO:0007669"/>
    <property type="project" value="UniProtKB-KW"/>
</dbReference>
<dbReference type="InterPro" id="IPR057285">
    <property type="entry name" value="Pre-PUA_NSUN2"/>
</dbReference>
<feature type="region of interest" description="Disordered" evidence="11">
    <location>
        <begin position="455"/>
        <end position="573"/>
    </location>
</feature>
<feature type="compositionally biased region" description="Basic and acidic residues" evidence="11">
    <location>
        <begin position="21"/>
        <end position="33"/>
    </location>
</feature>